<evidence type="ECO:0000256" key="2">
    <source>
        <dbReference type="SAM" id="Phobius"/>
    </source>
</evidence>
<organism evidence="3 4">
    <name type="scientific">Couchioplanes caeruleus subsp. caeruleus</name>
    <dbReference type="NCBI Taxonomy" id="56427"/>
    <lineage>
        <taxon>Bacteria</taxon>
        <taxon>Bacillati</taxon>
        <taxon>Actinomycetota</taxon>
        <taxon>Actinomycetes</taxon>
        <taxon>Micromonosporales</taxon>
        <taxon>Micromonosporaceae</taxon>
        <taxon>Couchioplanes</taxon>
    </lineage>
</organism>
<protein>
    <submittedName>
        <fullName evidence="3">Uncharacterized protein</fullName>
    </submittedName>
</protein>
<accession>A0A1K0GQY1</accession>
<reference evidence="3 4" key="1">
    <citation type="submission" date="2016-09" db="EMBL/GenBank/DDBJ databases">
        <title>Couchioplanes caeruleus draft genome sequence.</title>
        <authorList>
            <person name="Sheehan J."/>
            <person name="Caffrey P."/>
        </authorList>
    </citation>
    <scope>NUCLEOTIDE SEQUENCE [LARGE SCALE GENOMIC DNA]</scope>
    <source>
        <strain evidence="3 4">DSM 43634</strain>
    </source>
</reference>
<keyword evidence="2" id="KW-0472">Membrane</keyword>
<dbReference type="AlphaFoldDB" id="A0A1K0GQY1"/>
<evidence type="ECO:0000313" key="3">
    <source>
        <dbReference type="EMBL" id="OJF11659.1"/>
    </source>
</evidence>
<feature type="region of interest" description="Disordered" evidence="1">
    <location>
        <begin position="78"/>
        <end position="107"/>
    </location>
</feature>
<evidence type="ECO:0000256" key="1">
    <source>
        <dbReference type="SAM" id="MobiDB-lite"/>
    </source>
</evidence>
<dbReference type="EMBL" id="MEIA01000290">
    <property type="protein sequence ID" value="OJF11659.1"/>
    <property type="molecule type" value="Genomic_DNA"/>
</dbReference>
<sequence length="107" mass="10963">MVAALLAGAAGLGLTAAGWWIAGWEPRADWGRLTDPSWWTGALVRAVAFLSFGKAGFKVALLVVLGAAAAITWLRTRRQKGGERPESDDDPTLAASGESATGPAGSG</sequence>
<name>A0A1K0GQY1_9ACTN</name>
<dbReference type="Proteomes" id="UP000182486">
    <property type="component" value="Unassembled WGS sequence"/>
</dbReference>
<feature type="transmembrane region" description="Helical" evidence="2">
    <location>
        <begin position="42"/>
        <end position="74"/>
    </location>
</feature>
<keyword evidence="2" id="KW-1133">Transmembrane helix</keyword>
<evidence type="ECO:0000313" key="4">
    <source>
        <dbReference type="Proteomes" id="UP000182486"/>
    </source>
</evidence>
<gene>
    <name evidence="3" type="ORF">BG844_24965</name>
</gene>
<keyword evidence="2" id="KW-0812">Transmembrane</keyword>
<proteinExistence type="predicted"/>
<comment type="caution">
    <text evidence="3">The sequence shown here is derived from an EMBL/GenBank/DDBJ whole genome shotgun (WGS) entry which is preliminary data.</text>
</comment>
<keyword evidence="4" id="KW-1185">Reference proteome</keyword>